<dbReference type="GO" id="GO:0005886">
    <property type="term" value="C:plasma membrane"/>
    <property type="evidence" value="ECO:0007669"/>
    <property type="project" value="UniProtKB-SubCell"/>
</dbReference>
<dbReference type="RefSeq" id="WP_131199324.1">
    <property type="nucleotide sequence ID" value="NZ_QJUL01000061.1"/>
</dbReference>
<dbReference type="Pfam" id="PF00005">
    <property type="entry name" value="ABC_tran"/>
    <property type="match status" value="1"/>
</dbReference>
<comment type="caution">
    <text evidence="10">The sequence shown here is derived from an EMBL/GenBank/DDBJ whole genome shotgun (WGS) entry which is preliminary data.</text>
</comment>
<dbReference type="GO" id="GO:0034040">
    <property type="term" value="F:ATPase-coupled lipid transmembrane transporter activity"/>
    <property type="evidence" value="ECO:0007669"/>
    <property type="project" value="TreeGrafter"/>
</dbReference>
<protein>
    <submittedName>
        <fullName evidence="10">ABC transporter ATP-binding protein</fullName>
    </submittedName>
</protein>
<dbReference type="Pfam" id="PF00664">
    <property type="entry name" value="ABC_membrane"/>
    <property type="match status" value="1"/>
</dbReference>
<dbReference type="InterPro" id="IPR017871">
    <property type="entry name" value="ABC_transporter-like_CS"/>
</dbReference>
<name>A0A4Q9QT61_9GAMM</name>
<dbReference type="EMBL" id="QJUL01000061">
    <property type="protein sequence ID" value="TBU85198.1"/>
    <property type="molecule type" value="Genomic_DNA"/>
</dbReference>
<evidence type="ECO:0000259" key="8">
    <source>
        <dbReference type="PROSITE" id="PS50893"/>
    </source>
</evidence>
<dbReference type="GO" id="GO:0140359">
    <property type="term" value="F:ABC-type transporter activity"/>
    <property type="evidence" value="ECO:0007669"/>
    <property type="project" value="InterPro"/>
</dbReference>
<evidence type="ECO:0000313" key="10">
    <source>
        <dbReference type="EMBL" id="TBU85198.1"/>
    </source>
</evidence>
<dbReference type="Gene3D" id="3.40.50.300">
    <property type="entry name" value="P-loop containing nucleotide triphosphate hydrolases"/>
    <property type="match status" value="1"/>
</dbReference>
<gene>
    <name evidence="10" type="ORF">DNK44_24565</name>
</gene>
<dbReference type="InterPro" id="IPR039421">
    <property type="entry name" value="Type_1_exporter"/>
</dbReference>
<dbReference type="SUPFAM" id="SSF90123">
    <property type="entry name" value="ABC transporter transmembrane region"/>
    <property type="match status" value="1"/>
</dbReference>
<dbReference type="PANTHER" id="PTHR24221:SF646">
    <property type="entry name" value="HAEMOLYSIN SECRETION ATP-BINDING PROTEIN"/>
    <property type="match status" value="1"/>
</dbReference>
<dbReference type="AlphaFoldDB" id="A0A4Q9QT61"/>
<keyword evidence="3" id="KW-0547">Nucleotide-binding</keyword>
<dbReference type="OrthoDB" id="9806127at2"/>
<dbReference type="PROSITE" id="PS50893">
    <property type="entry name" value="ABC_TRANSPORTER_2"/>
    <property type="match status" value="1"/>
</dbReference>
<feature type="transmembrane region" description="Helical" evidence="7">
    <location>
        <begin position="21"/>
        <end position="40"/>
    </location>
</feature>
<dbReference type="PROSITE" id="PS00211">
    <property type="entry name" value="ABC_TRANSPORTER_1"/>
    <property type="match status" value="1"/>
</dbReference>
<keyword evidence="4 10" id="KW-0067">ATP-binding</keyword>
<proteinExistence type="predicted"/>
<evidence type="ECO:0000256" key="3">
    <source>
        <dbReference type="ARBA" id="ARBA00022741"/>
    </source>
</evidence>
<evidence type="ECO:0000256" key="6">
    <source>
        <dbReference type="ARBA" id="ARBA00023136"/>
    </source>
</evidence>
<accession>A0A4Q9QT61</accession>
<evidence type="ECO:0000256" key="2">
    <source>
        <dbReference type="ARBA" id="ARBA00022692"/>
    </source>
</evidence>
<feature type="transmembrane region" description="Helical" evidence="7">
    <location>
        <begin position="68"/>
        <end position="96"/>
    </location>
</feature>
<dbReference type="CDD" id="cd07346">
    <property type="entry name" value="ABC_6TM_exporters"/>
    <property type="match status" value="1"/>
</dbReference>
<dbReference type="InterPro" id="IPR003439">
    <property type="entry name" value="ABC_transporter-like_ATP-bd"/>
</dbReference>
<dbReference type="Proteomes" id="UP000293172">
    <property type="component" value="Unassembled WGS sequence"/>
</dbReference>
<dbReference type="Gene3D" id="1.20.1560.10">
    <property type="entry name" value="ABC transporter type 1, transmembrane domain"/>
    <property type="match status" value="1"/>
</dbReference>
<dbReference type="SMART" id="SM00382">
    <property type="entry name" value="AAA"/>
    <property type="match status" value="1"/>
</dbReference>
<dbReference type="GO" id="GO:0016887">
    <property type="term" value="F:ATP hydrolysis activity"/>
    <property type="evidence" value="ECO:0007669"/>
    <property type="project" value="InterPro"/>
</dbReference>
<dbReference type="InterPro" id="IPR027417">
    <property type="entry name" value="P-loop_NTPase"/>
</dbReference>
<dbReference type="PANTHER" id="PTHR24221">
    <property type="entry name" value="ATP-BINDING CASSETTE SUB-FAMILY B"/>
    <property type="match status" value="1"/>
</dbReference>
<dbReference type="InterPro" id="IPR036640">
    <property type="entry name" value="ABC1_TM_sf"/>
</dbReference>
<keyword evidence="2 7" id="KW-0812">Transmembrane</keyword>
<organism evidence="10 11">
    <name type="scientific">Phytopseudomonas dryadis</name>
    <dbReference type="NCBI Taxonomy" id="2487520"/>
    <lineage>
        <taxon>Bacteria</taxon>
        <taxon>Pseudomonadati</taxon>
        <taxon>Pseudomonadota</taxon>
        <taxon>Gammaproteobacteria</taxon>
        <taxon>Pseudomonadales</taxon>
        <taxon>Pseudomonadaceae</taxon>
        <taxon>Phytopseudomonas</taxon>
    </lineage>
</organism>
<dbReference type="InterPro" id="IPR003593">
    <property type="entry name" value="AAA+_ATPase"/>
</dbReference>
<dbReference type="PROSITE" id="PS50929">
    <property type="entry name" value="ABC_TM1F"/>
    <property type="match status" value="1"/>
</dbReference>
<evidence type="ECO:0000313" key="11">
    <source>
        <dbReference type="Proteomes" id="UP000293172"/>
    </source>
</evidence>
<evidence type="ECO:0000256" key="4">
    <source>
        <dbReference type="ARBA" id="ARBA00022840"/>
    </source>
</evidence>
<keyword evidence="6 7" id="KW-0472">Membrane</keyword>
<evidence type="ECO:0000256" key="7">
    <source>
        <dbReference type="SAM" id="Phobius"/>
    </source>
</evidence>
<evidence type="ECO:0000256" key="1">
    <source>
        <dbReference type="ARBA" id="ARBA00004651"/>
    </source>
</evidence>
<comment type="subcellular location">
    <subcellularLocation>
        <location evidence="1">Cell membrane</location>
        <topology evidence="1">Multi-pass membrane protein</topology>
    </subcellularLocation>
</comment>
<evidence type="ECO:0000259" key="9">
    <source>
        <dbReference type="PROSITE" id="PS50929"/>
    </source>
</evidence>
<keyword evidence="5 7" id="KW-1133">Transmembrane helix</keyword>
<sequence length="598" mass="64819">MLNDYPLLRCLAIYREMPWRFLLTAALFVAINAGLAWQQWLVGHALNDVSDGTAVVRQADGSLDAGVAWYWLGLLLAVAGARGLMQYAAGVLAITLSQNLLTRLRERILVQVQRLHLGYHLEHGMGEMITRTTRDADKVRDALISFWRQVVETPLVLLATVGLLCWYHPLLGLVPLALTAVGLCIFVRQTGRLVALDRAVGAAYDRVNQELSEGIGGVRVIKSFALEASRIERFDRQVAYFAEQARGALAYASSRIPLPQAVVALGHVWILVYGAVLVRDGELGIGELVSSLLIATTLVFRIEGIGRVMQVFADARSSAGRIWQLLDARPAIESGARPLPEGALGLRLNDVSVAAPGGGRSILEHCSLRLEPGEVVALVGATGTGKSLLASLPPRLADVSRGTVEIGSDAGGWHDLRQLDLGELRRRVHVVPQESFLFSDTLAANLRQAAPRASDEELRWALRMAAAEDVLERLPQGLDTPLGDRGVTLSGGQRQRLNLARALLAEPDILCLDDATSALDSLSERAVLDNIRALPRTRGKATTVLLISSRLSTILLADRVLLLADGRIEDSGGHAQLVARNPLYRELLGVEPEQGEQP</sequence>
<feature type="domain" description="ABC transporter" evidence="8">
    <location>
        <begin position="346"/>
        <end position="590"/>
    </location>
</feature>
<reference evidence="10 11" key="1">
    <citation type="submission" date="2018-06" db="EMBL/GenBank/DDBJ databases">
        <title>Three novel Pseudomonas species isolated from symptomatic oak.</title>
        <authorList>
            <person name="Bueno-Gonzalez V."/>
            <person name="Brady C."/>
        </authorList>
    </citation>
    <scope>NUCLEOTIDE SEQUENCE [LARGE SCALE GENOMIC DNA]</scope>
    <source>
        <strain evidence="10 11">P6B</strain>
    </source>
</reference>
<evidence type="ECO:0000256" key="5">
    <source>
        <dbReference type="ARBA" id="ARBA00022989"/>
    </source>
</evidence>
<dbReference type="GO" id="GO:0005524">
    <property type="term" value="F:ATP binding"/>
    <property type="evidence" value="ECO:0007669"/>
    <property type="project" value="UniProtKB-KW"/>
</dbReference>
<dbReference type="InterPro" id="IPR011527">
    <property type="entry name" value="ABC1_TM_dom"/>
</dbReference>
<dbReference type="SUPFAM" id="SSF52540">
    <property type="entry name" value="P-loop containing nucleoside triphosphate hydrolases"/>
    <property type="match status" value="1"/>
</dbReference>
<feature type="domain" description="ABC transmembrane type-1" evidence="9">
    <location>
        <begin position="22"/>
        <end position="314"/>
    </location>
</feature>